<dbReference type="PANTHER" id="PTHR43422">
    <property type="entry name" value="THIAMINE THIAZOLE SYNTHASE"/>
    <property type="match status" value="1"/>
</dbReference>
<dbReference type="InterPro" id="IPR002922">
    <property type="entry name" value="Thi4_fam"/>
</dbReference>
<keyword evidence="2" id="KW-0479">Metal-binding</keyword>
<keyword evidence="3" id="KW-0784">Thiamine biosynthesis</keyword>
<organism evidence="6 7">
    <name type="scientific">Basidiobolus ranarum</name>
    <dbReference type="NCBI Taxonomy" id="34480"/>
    <lineage>
        <taxon>Eukaryota</taxon>
        <taxon>Fungi</taxon>
        <taxon>Fungi incertae sedis</taxon>
        <taxon>Zoopagomycota</taxon>
        <taxon>Entomophthoromycotina</taxon>
        <taxon>Basidiobolomycetes</taxon>
        <taxon>Basidiobolales</taxon>
        <taxon>Basidiobolaceae</taxon>
        <taxon>Basidiobolus</taxon>
    </lineage>
</organism>
<gene>
    <name evidence="6" type="primary">THI4_1</name>
    <name evidence="6" type="ORF">K7432_004095</name>
</gene>
<dbReference type="Gene3D" id="3.50.50.60">
    <property type="entry name" value="FAD/NAD(P)-binding domain"/>
    <property type="match status" value="1"/>
</dbReference>
<evidence type="ECO:0000256" key="5">
    <source>
        <dbReference type="ARBA" id="ARBA00023027"/>
    </source>
</evidence>
<sequence length="276" mass="29264">MVHNVLVQGDFKFAPVKESDVSREMTTRYMQDLIDHADADVVIVGAGPSGLSCAYELSKHKNIKVAIIEASVAPGGGGWVGGQLFSPMVVRKPAHEFLDELGIAYDEKENYVVVSHAALFTSTLISKVIANGVKLFNATSVEDFIIRDGVVSGVVTNWALVTKAHGTQSCMDPQVMESKIVVSSCGHDGPFGATGVRRLVEVGLLDKMPGMRALDMNASEDAIVALTREIVPGMIITGMEVAEASGTARMGPTFGAMMVSGRKAADLVLAKLNKSV</sequence>
<dbReference type="SUPFAM" id="SSF51905">
    <property type="entry name" value="FAD/NAD(P)-binding domain"/>
    <property type="match status" value="1"/>
</dbReference>
<evidence type="ECO:0000256" key="3">
    <source>
        <dbReference type="ARBA" id="ARBA00022977"/>
    </source>
</evidence>
<keyword evidence="5" id="KW-0520">NAD</keyword>
<evidence type="ECO:0000256" key="2">
    <source>
        <dbReference type="ARBA" id="ARBA00022723"/>
    </source>
</evidence>
<dbReference type="Proteomes" id="UP001479436">
    <property type="component" value="Unassembled WGS sequence"/>
</dbReference>
<evidence type="ECO:0000313" key="6">
    <source>
        <dbReference type="EMBL" id="KAK9766669.1"/>
    </source>
</evidence>
<dbReference type="Gene3D" id="6.10.250.2840">
    <property type="match status" value="1"/>
</dbReference>
<evidence type="ECO:0000256" key="1">
    <source>
        <dbReference type="ARBA" id="ARBA00022679"/>
    </source>
</evidence>
<keyword evidence="7" id="KW-1185">Reference proteome</keyword>
<dbReference type="NCBIfam" id="TIGR00292">
    <property type="entry name" value="sulfide-dependent adenosine diphosphate thiazole synthase"/>
    <property type="match status" value="1"/>
</dbReference>
<dbReference type="Pfam" id="PF01946">
    <property type="entry name" value="Thi4"/>
    <property type="match status" value="1"/>
</dbReference>
<dbReference type="PRINTS" id="PR00419">
    <property type="entry name" value="ADXRDTASE"/>
</dbReference>
<dbReference type="EMBL" id="JASJQH010000135">
    <property type="protein sequence ID" value="KAK9766669.1"/>
    <property type="molecule type" value="Genomic_DNA"/>
</dbReference>
<comment type="caution">
    <text evidence="6">The sequence shown here is derived from an EMBL/GenBank/DDBJ whole genome shotgun (WGS) entry which is preliminary data.</text>
</comment>
<evidence type="ECO:0000313" key="7">
    <source>
        <dbReference type="Proteomes" id="UP001479436"/>
    </source>
</evidence>
<keyword evidence="4" id="KW-0408">Iron</keyword>
<evidence type="ECO:0000256" key="4">
    <source>
        <dbReference type="ARBA" id="ARBA00023004"/>
    </source>
</evidence>
<dbReference type="InterPro" id="IPR036188">
    <property type="entry name" value="FAD/NAD-bd_sf"/>
</dbReference>
<protein>
    <submittedName>
        <fullName evidence="6">Thiamine metabolism- protein</fullName>
    </submittedName>
</protein>
<dbReference type="PANTHER" id="PTHR43422:SF3">
    <property type="entry name" value="THIAMINE THIAZOLE SYNTHASE"/>
    <property type="match status" value="1"/>
</dbReference>
<accession>A0ABR2WYV4</accession>
<proteinExistence type="predicted"/>
<keyword evidence="1" id="KW-0808">Transferase</keyword>
<reference evidence="6 7" key="1">
    <citation type="submission" date="2023-04" db="EMBL/GenBank/DDBJ databases">
        <title>Genome of Basidiobolus ranarum AG-B5.</title>
        <authorList>
            <person name="Stajich J.E."/>
            <person name="Carter-House D."/>
            <person name="Gryganskyi A."/>
        </authorList>
    </citation>
    <scope>NUCLEOTIDE SEQUENCE [LARGE SCALE GENOMIC DNA]</scope>
    <source>
        <strain evidence="6 7">AG-B5</strain>
    </source>
</reference>
<name>A0ABR2WYV4_9FUNG</name>